<dbReference type="GO" id="GO:0005737">
    <property type="term" value="C:cytoplasm"/>
    <property type="evidence" value="ECO:0007669"/>
    <property type="project" value="TreeGrafter"/>
</dbReference>
<dbReference type="GO" id="GO:0004672">
    <property type="term" value="F:protein kinase activity"/>
    <property type="evidence" value="ECO:0007669"/>
    <property type="project" value="InterPro"/>
</dbReference>
<reference evidence="2 3" key="1">
    <citation type="journal article" date="2016" name="Mol. Biol. Evol.">
        <title>Comparative Genomics of Early-Diverging Mushroom-Forming Fungi Provides Insights into the Origins of Lignocellulose Decay Capabilities.</title>
        <authorList>
            <person name="Nagy L.G."/>
            <person name="Riley R."/>
            <person name="Tritt A."/>
            <person name="Adam C."/>
            <person name="Daum C."/>
            <person name="Floudas D."/>
            <person name="Sun H."/>
            <person name="Yadav J.S."/>
            <person name="Pangilinan J."/>
            <person name="Larsson K.H."/>
            <person name="Matsuura K."/>
            <person name="Barry K."/>
            <person name="Labutti K."/>
            <person name="Kuo R."/>
            <person name="Ohm R.A."/>
            <person name="Bhattacharya S.S."/>
            <person name="Shirouzu T."/>
            <person name="Yoshinaga Y."/>
            <person name="Martin F.M."/>
            <person name="Grigoriev I.V."/>
            <person name="Hibbett D.S."/>
        </authorList>
    </citation>
    <scope>NUCLEOTIDE SEQUENCE [LARGE SCALE GENOMIC DNA]</scope>
    <source>
        <strain evidence="2 3">HHB12029</strain>
    </source>
</reference>
<evidence type="ECO:0000313" key="2">
    <source>
        <dbReference type="EMBL" id="KZV84803.1"/>
    </source>
</evidence>
<dbReference type="SUPFAM" id="SSF56112">
    <property type="entry name" value="Protein kinase-like (PK-like)"/>
    <property type="match status" value="1"/>
</dbReference>
<dbReference type="OrthoDB" id="4062651at2759"/>
<dbReference type="Proteomes" id="UP000077266">
    <property type="component" value="Unassembled WGS sequence"/>
</dbReference>
<evidence type="ECO:0000313" key="3">
    <source>
        <dbReference type="Proteomes" id="UP000077266"/>
    </source>
</evidence>
<gene>
    <name evidence="2" type="ORF">EXIGLDRAFT_841918</name>
</gene>
<accession>A0A165DKZ0</accession>
<keyword evidence="3" id="KW-1185">Reference proteome</keyword>
<dbReference type="PROSITE" id="PS00108">
    <property type="entry name" value="PROTEIN_KINASE_ST"/>
    <property type="match status" value="1"/>
</dbReference>
<organism evidence="2 3">
    <name type="scientific">Exidia glandulosa HHB12029</name>
    <dbReference type="NCBI Taxonomy" id="1314781"/>
    <lineage>
        <taxon>Eukaryota</taxon>
        <taxon>Fungi</taxon>
        <taxon>Dikarya</taxon>
        <taxon>Basidiomycota</taxon>
        <taxon>Agaricomycotina</taxon>
        <taxon>Agaricomycetes</taxon>
        <taxon>Auriculariales</taxon>
        <taxon>Exidiaceae</taxon>
        <taxon>Exidia</taxon>
    </lineage>
</organism>
<dbReference type="Gene3D" id="1.10.510.10">
    <property type="entry name" value="Transferase(Phosphotransferase) domain 1"/>
    <property type="match status" value="1"/>
</dbReference>
<dbReference type="PROSITE" id="PS50011">
    <property type="entry name" value="PROTEIN_KINASE_DOM"/>
    <property type="match status" value="1"/>
</dbReference>
<dbReference type="GO" id="GO:0005524">
    <property type="term" value="F:ATP binding"/>
    <property type="evidence" value="ECO:0007669"/>
    <property type="project" value="InterPro"/>
</dbReference>
<dbReference type="InterPro" id="IPR001245">
    <property type="entry name" value="Ser-Thr/Tyr_kinase_cat_dom"/>
</dbReference>
<sequence>MPVVTPDVHLPSDAPVTPLSQYIAGHTCADRARLMQQVAVTVSDYHNVQRVIHGDLKMINVVVNADGDAELLKTAATVSITSEPATPTHPEERLPMTTATDVYAFAWLVFQTFTDIDSQALVRDPKVMRMIASGAKPNRPGPDSLPTQRGLNEEIWAMLLRCWEISPAARPSITEVVKVFDPSAPPSA</sequence>
<proteinExistence type="predicted"/>
<dbReference type="InterPro" id="IPR050167">
    <property type="entry name" value="Ser_Thr_protein_kinase"/>
</dbReference>
<dbReference type="Pfam" id="PF07714">
    <property type="entry name" value="PK_Tyr_Ser-Thr"/>
    <property type="match status" value="1"/>
</dbReference>
<dbReference type="EMBL" id="KV426210">
    <property type="protein sequence ID" value="KZV84803.1"/>
    <property type="molecule type" value="Genomic_DNA"/>
</dbReference>
<dbReference type="InParanoid" id="A0A165DKZ0"/>
<evidence type="ECO:0000259" key="1">
    <source>
        <dbReference type="PROSITE" id="PS50011"/>
    </source>
</evidence>
<dbReference type="PANTHER" id="PTHR23257">
    <property type="entry name" value="SERINE-THREONINE PROTEIN KINASE"/>
    <property type="match status" value="1"/>
</dbReference>
<name>A0A165DKZ0_EXIGL</name>
<protein>
    <recommendedName>
        <fullName evidence="1">Protein kinase domain-containing protein</fullName>
    </recommendedName>
</protein>
<dbReference type="GO" id="GO:0007165">
    <property type="term" value="P:signal transduction"/>
    <property type="evidence" value="ECO:0007669"/>
    <property type="project" value="TreeGrafter"/>
</dbReference>
<dbReference type="InterPro" id="IPR000719">
    <property type="entry name" value="Prot_kinase_dom"/>
</dbReference>
<dbReference type="InterPro" id="IPR008271">
    <property type="entry name" value="Ser/Thr_kinase_AS"/>
</dbReference>
<feature type="domain" description="Protein kinase" evidence="1">
    <location>
        <begin position="1"/>
        <end position="184"/>
    </location>
</feature>
<dbReference type="AlphaFoldDB" id="A0A165DKZ0"/>
<dbReference type="InterPro" id="IPR011009">
    <property type="entry name" value="Kinase-like_dom_sf"/>
</dbReference>